<dbReference type="Proteomes" id="UP001234297">
    <property type="component" value="Chromosome 7"/>
</dbReference>
<comment type="caution">
    <text evidence="1">The sequence shown here is derived from an EMBL/GenBank/DDBJ whole genome shotgun (WGS) entry which is preliminary data.</text>
</comment>
<evidence type="ECO:0000313" key="2">
    <source>
        <dbReference type="Proteomes" id="UP001234297"/>
    </source>
</evidence>
<proteinExistence type="predicted"/>
<accession>A0ACC2L6M7</accession>
<name>A0ACC2L6M7_PERAE</name>
<evidence type="ECO:0000313" key="1">
    <source>
        <dbReference type="EMBL" id="KAJ8628836.1"/>
    </source>
</evidence>
<keyword evidence="2" id="KW-1185">Reference proteome</keyword>
<dbReference type="EMBL" id="CM056815">
    <property type="protein sequence ID" value="KAJ8628836.1"/>
    <property type="molecule type" value="Genomic_DNA"/>
</dbReference>
<protein>
    <submittedName>
        <fullName evidence="1">Uncharacterized protein</fullName>
    </submittedName>
</protein>
<gene>
    <name evidence="1" type="ORF">MRB53_022159</name>
</gene>
<sequence>MLLCSSSSPPTVVVYDVDMFSLQKPKVDREEAHGVDDHVQRLYIVSHPESGERPIEEKQASDSGKEGAKGASKAVTGKGKASEKGRKEGGRRSSGKTSEKGSEGGHGSEEVNIEKQPLLRFLIIGKKRLPDPIKRGLPHWGFVYMVTTKIDDIKTALQGEEYDTATRGHTRKPPARALGEGVYRILRHFKGKKMHTHLIYKLELPPEDKKDEPQESLNIERKGSFIIRMKNPEQETSKRFRGLQKSKRRAVFPAHLQGVFGQRGYAPADPPDQLNYAGCEFLLISASDDIDEELGLDIKTEGESNRSCSDLRETFGEVAPTKALLEGGRGVGQRVIEREGQLISHASLLLIVCRKHRSTISLQKADFPRLSWKSPQMKVMHQRNLMCEAEVVLGTSAEKPSTESDECEDLDPCVGMEFNSEWDAQRFYFDYAENMGFRVRICGRRRSPHTWKTVGVDFVCSREGFRRDGSTSKRRNYRSGCLAMLRIKRTEFRRNMPRKKRKDSRKWVVVKFIKEHNHELGDPPEAPFLHSHGHLVDESGGSDNIFPLQGCRTFIQGLRKGIIIKKVDDHAAEIDESIENPVERVIADSNEPANLEPCVGMEFDSEEAATVFYFAYATRVGFDIRINSRRRSVRDGATIAVQFVCTKEGFRRKECKNKRQQTREGCLAKFLIIKGASGKWTLRKFVKDHCHELFPGEVPVLRSYKLVSTQSDGCGDGCGDSVFTLQGRSRKSIQDNSNCIQNLRERNFGKDAQNIFIDKYKLAENEWLQLLYSKREQWVQVFSQDTSSTKMFSRNDITNSFSGVNTNAEISLGAFVDQCEKAIDSQYEKEFEEDFKTCYMKPIMKTGLPMEVQAAEAYTRTVFLDFQEQLFQSLHHTSEITNEDGPICTARVVEFGAGKSGYTVTFNSSEVKASCSCQMFEYAGILCRHVLRVFSMKNITMLPSHYILKRWTRNSTSVEIGEQNIAVLDNAQDSWASRFNYLYCQAAKYAGEASSTFNIYHVAMLALRKALQEVDEAKKDGGIVAQISAPANRNSSEDNNQERCPPDNVVSDVNICDSQQGNTEGSPTTTTNTSNRPAPEEQLKKKRKCQVCKDTNHDKRKCPLLRGARDSSTSNVTSGMPGTHHLHGGTVEQFSLTHIIPGVPTTLFPGFMELAR</sequence>
<organism evidence="1 2">
    <name type="scientific">Persea americana</name>
    <name type="common">Avocado</name>
    <dbReference type="NCBI Taxonomy" id="3435"/>
    <lineage>
        <taxon>Eukaryota</taxon>
        <taxon>Viridiplantae</taxon>
        <taxon>Streptophyta</taxon>
        <taxon>Embryophyta</taxon>
        <taxon>Tracheophyta</taxon>
        <taxon>Spermatophyta</taxon>
        <taxon>Magnoliopsida</taxon>
        <taxon>Magnoliidae</taxon>
        <taxon>Laurales</taxon>
        <taxon>Lauraceae</taxon>
        <taxon>Persea</taxon>
    </lineage>
</organism>
<reference evidence="1 2" key="1">
    <citation type="journal article" date="2022" name="Hortic Res">
        <title>A haplotype resolved chromosomal level avocado genome allows analysis of novel avocado genes.</title>
        <authorList>
            <person name="Nath O."/>
            <person name="Fletcher S.J."/>
            <person name="Hayward A."/>
            <person name="Shaw L.M."/>
            <person name="Masouleh A.K."/>
            <person name="Furtado A."/>
            <person name="Henry R.J."/>
            <person name="Mitter N."/>
        </authorList>
    </citation>
    <scope>NUCLEOTIDE SEQUENCE [LARGE SCALE GENOMIC DNA]</scope>
    <source>
        <strain evidence="2">cv. Hass</strain>
    </source>
</reference>